<evidence type="ECO:0000256" key="10">
    <source>
        <dbReference type="PIRSR" id="PIRSR009407-1"/>
    </source>
</evidence>
<evidence type="ECO:0000256" key="2">
    <source>
        <dbReference type="ARBA" id="ARBA00022532"/>
    </source>
</evidence>
<dbReference type="AlphaFoldDB" id="A0A5C6WZK0"/>
<name>A0A5C6WZK0_9DELT</name>
<evidence type="ECO:0000256" key="12">
    <source>
        <dbReference type="PIRSR" id="PIRSR009407-3"/>
    </source>
</evidence>
<evidence type="ECO:0000256" key="8">
    <source>
        <dbReference type="ARBA" id="ARBA00046318"/>
    </source>
</evidence>
<dbReference type="PANTHER" id="PTHR36999:SF1">
    <property type="entry name" value="ISOCITRATE DEHYDROGENASE (NADP(+))"/>
    <property type="match status" value="1"/>
</dbReference>
<evidence type="ECO:0000313" key="15">
    <source>
        <dbReference type="Proteomes" id="UP000321046"/>
    </source>
</evidence>
<feature type="binding site" evidence="11">
    <location>
        <position position="548"/>
    </location>
    <ligand>
        <name>D-threo-isocitrate</name>
        <dbReference type="ChEBI" id="CHEBI:15562"/>
    </ligand>
</feature>
<keyword evidence="2 9" id="KW-0816">Tricarboxylic acid cycle</keyword>
<dbReference type="OrthoDB" id="9807643at2"/>
<evidence type="ECO:0000256" key="3">
    <source>
        <dbReference type="ARBA" id="ARBA00022723"/>
    </source>
</evidence>
<dbReference type="NCBIfam" id="TIGR00178">
    <property type="entry name" value="monomer_idh"/>
    <property type="match status" value="1"/>
</dbReference>
<keyword evidence="5 9" id="KW-0521">NADP</keyword>
<keyword evidence="4 12" id="KW-0460">Magnesium</keyword>
<feature type="binding site" evidence="13">
    <location>
        <position position="136"/>
    </location>
    <ligand>
        <name>NADP(+)</name>
        <dbReference type="ChEBI" id="CHEBI:58349"/>
    </ligand>
</feature>
<evidence type="ECO:0000256" key="1">
    <source>
        <dbReference type="ARBA" id="ARBA00022435"/>
    </source>
</evidence>
<feature type="binding site" evidence="11">
    <location>
        <position position="146"/>
    </location>
    <ligand>
        <name>D-threo-isocitrate</name>
        <dbReference type="ChEBI" id="CHEBI:15562"/>
    </ligand>
</feature>
<gene>
    <name evidence="14" type="ORF">FRC96_16865</name>
</gene>
<keyword evidence="1 9" id="KW-0329">Glyoxylate bypass</keyword>
<sequence>MTQKPTIIYTKTDEAPALATYSFLPIVEAFAATAGVNVETRDISLAARILAVFPDRLTPEQKVGDHLKELGELAKTPQANIIKLPNISASIPQLKAAIAELQAAGYDIPDYPEDPQSDAQKDARARYDRVKGSAVNPVLREGNSDRRAPKAVKEYARKHPHSMGEWTKDSKSHVATMSAGDFRHNEVSLTLDAPTEAKIVLTADDGQPFVLKESLPLQAGEVIDASVMQREELLSFLDAQVDDANEEGVLFSLHMKATMMKVSDPIIFGHAVRTYFKDVFAKHQDTFEELGVDVNNGLGDLLAKIKTLPDDQQAEIEKDLKKAYEQGPDIAMVDSDRGITNLHVPSDVIIDASMPAMIRTSGQMWNAEGNTQDAKAVIPDSSYAAVYQEVIDFCKTHGALDPRTMGSVPNVGLMAQKAEEYGSHDKTFEIDRAGVVRVLDAEGNTLTEHRVQPGDIWRMCQTKDAPIQDWVKLAVTRARATGAPAIFWLDEDRPHDARLISKVNTYLKDHDTSGLDIRILPPQQATRVSLERIKEGQDTISVTGNVLRDYLTDLFPILEVGTSAKMLSIVPLMAGGGLFETGAGGSAPKHVQQFNKVNYLRWDSLGEFLALGVSFEHLADTFGVERARILGEALDQATTDYLMNNKGPARKVGQIDNRGSHFYLALYWAQALARQKRDAQLAERFGLVAEELASNEETIINELIAVQGEPVDIGGYYFPNEELAARAMRPSPTLNAIIAGITQPVAAEA</sequence>
<feature type="binding site" evidence="13">
    <location>
        <begin position="601"/>
        <end position="603"/>
    </location>
    <ligand>
        <name>NADP(+)</name>
        <dbReference type="ChEBI" id="CHEBI:58349"/>
    </ligand>
</feature>
<dbReference type="Proteomes" id="UP000321046">
    <property type="component" value="Unassembled WGS sequence"/>
</dbReference>
<organism evidence="14 15">
    <name type="scientific">Lujinxingia vulgaris</name>
    <dbReference type="NCBI Taxonomy" id="2600176"/>
    <lineage>
        <taxon>Bacteria</taxon>
        <taxon>Deltaproteobacteria</taxon>
        <taxon>Bradymonadales</taxon>
        <taxon>Lujinxingiaceae</taxon>
        <taxon>Lujinxingia</taxon>
    </lineage>
</organism>
<feature type="binding site" evidence="13">
    <location>
        <position position="590"/>
    </location>
    <ligand>
        <name>NADP(+)</name>
        <dbReference type="ChEBI" id="CHEBI:58349"/>
    </ligand>
</feature>
<dbReference type="RefSeq" id="WP_146976152.1">
    <property type="nucleotide sequence ID" value="NZ_VOSL01000120.1"/>
</dbReference>
<evidence type="ECO:0000256" key="4">
    <source>
        <dbReference type="ARBA" id="ARBA00022842"/>
    </source>
</evidence>
<feature type="binding site" evidence="12">
    <location>
        <position position="553"/>
    </location>
    <ligand>
        <name>Mg(2+)</name>
        <dbReference type="ChEBI" id="CHEBI:18420"/>
    </ligand>
</feature>
<feature type="binding site" evidence="11">
    <location>
        <begin position="133"/>
        <end position="140"/>
    </location>
    <ligand>
        <name>substrate</name>
    </ligand>
</feature>
<dbReference type="SUPFAM" id="SSF53659">
    <property type="entry name" value="Isocitrate/Isopropylmalate dehydrogenase-like"/>
    <property type="match status" value="1"/>
</dbReference>
<feature type="site" description="Critical for catalysis" evidence="10">
    <location>
        <position position="421"/>
    </location>
</feature>
<feature type="binding site" evidence="12">
    <location>
        <position position="549"/>
    </location>
    <ligand>
        <name>Mg(2+)</name>
        <dbReference type="ChEBI" id="CHEBI:18420"/>
    </ligand>
</feature>
<proteinExistence type="inferred from homology"/>
<dbReference type="PANTHER" id="PTHR36999">
    <property type="entry name" value="ISOCITRATE DEHYDROGENASE [NADP]"/>
    <property type="match status" value="1"/>
</dbReference>
<dbReference type="GO" id="GO:0046872">
    <property type="term" value="F:metal ion binding"/>
    <property type="evidence" value="ECO:0007669"/>
    <property type="project" value="UniProtKB-KW"/>
</dbReference>
<dbReference type="EC" id="1.1.1.42" evidence="9"/>
<comment type="similarity">
    <text evidence="8 9">Belongs to the monomeric-type IDH family.</text>
</comment>
<feature type="binding site" evidence="13">
    <location>
        <position position="650"/>
    </location>
    <ligand>
        <name>NADP(+)</name>
        <dbReference type="ChEBI" id="CHEBI:58349"/>
    </ligand>
</feature>
<evidence type="ECO:0000256" key="9">
    <source>
        <dbReference type="PIRNR" id="PIRNR009407"/>
    </source>
</evidence>
<dbReference type="GO" id="GO:0006099">
    <property type="term" value="P:tricarboxylic acid cycle"/>
    <property type="evidence" value="ECO:0007669"/>
    <property type="project" value="UniProtKB-KW"/>
</dbReference>
<protein>
    <recommendedName>
        <fullName evidence="9">Isocitrate dehydrogenase [NADP]</fullName>
        <ecNumber evidence="9">1.1.1.42</ecNumber>
    </recommendedName>
    <alternativeName>
        <fullName evidence="9">Oxalosuccinate decarboxylase</fullName>
    </alternativeName>
</protein>
<keyword evidence="6 9" id="KW-0560">Oxidoreductase</keyword>
<comment type="cofactor">
    <cofactor evidence="12">
        <name>Mg(2+)</name>
        <dbReference type="ChEBI" id="CHEBI:18420"/>
    </cofactor>
    <cofactor evidence="12">
        <name>Mn(2+)</name>
        <dbReference type="ChEBI" id="CHEBI:29035"/>
    </cofactor>
    <text evidence="12">Binds 1 Mg(2+) or Mn(2+) ion per subunit.</text>
</comment>
<dbReference type="InterPro" id="IPR004436">
    <property type="entry name" value="Isocitrate_DH_NADP_mono"/>
</dbReference>
<evidence type="ECO:0000256" key="13">
    <source>
        <dbReference type="PIRSR" id="PIRSR009407-4"/>
    </source>
</evidence>
<evidence type="ECO:0000256" key="7">
    <source>
        <dbReference type="ARBA" id="ARBA00023554"/>
    </source>
</evidence>
<dbReference type="Gene3D" id="3.40.718.10">
    <property type="entry name" value="Isopropylmalate Dehydrogenase"/>
    <property type="match status" value="1"/>
</dbReference>
<dbReference type="Pfam" id="PF03971">
    <property type="entry name" value="IDH"/>
    <property type="match status" value="1"/>
</dbReference>
<keyword evidence="3 12" id="KW-0479">Metal-binding</keyword>
<comment type="catalytic activity">
    <reaction evidence="7 9">
        <text>D-threo-isocitrate + NADP(+) = 2-oxoglutarate + CO2 + NADPH</text>
        <dbReference type="Rhea" id="RHEA:19629"/>
        <dbReference type="ChEBI" id="CHEBI:15562"/>
        <dbReference type="ChEBI" id="CHEBI:16526"/>
        <dbReference type="ChEBI" id="CHEBI:16810"/>
        <dbReference type="ChEBI" id="CHEBI:57783"/>
        <dbReference type="ChEBI" id="CHEBI:58349"/>
        <dbReference type="EC" id="1.1.1.42"/>
    </reaction>
</comment>
<feature type="binding site" evidence="12">
    <location>
        <position position="351"/>
    </location>
    <ligand>
        <name>Mg(2+)</name>
        <dbReference type="ChEBI" id="CHEBI:18420"/>
    </ligand>
</feature>
<evidence type="ECO:0000313" key="14">
    <source>
        <dbReference type="EMBL" id="TXD32638.1"/>
    </source>
</evidence>
<accession>A0A5C6WZK0</accession>
<evidence type="ECO:0000256" key="11">
    <source>
        <dbReference type="PIRSR" id="PIRSR009407-2"/>
    </source>
</evidence>
<feature type="site" description="Critical for catalysis" evidence="10">
    <location>
        <position position="256"/>
    </location>
</feature>
<comment type="caution">
    <text evidence="14">The sequence shown here is derived from an EMBL/GenBank/DDBJ whole genome shotgun (WGS) entry which is preliminary data.</text>
</comment>
<feature type="binding site" evidence="13">
    <location>
        <begin position="585"/>
        <end position="586"/>
    </location>
    <ligand>
        <name>NADP(+)</name>
        <dbReference type="ChEBI" id="CHEBI:58349"/>
    </ligand>
</feature>
<reference evidence="14 15" key="1">
    <citation type="submission" date="2019-08" db="EMBL/GenBank/DDBJ databases">
        <title>Bradymonadales sp. TMQ2.</title>
        <authorList>
            <person name="Liang Q."/>
        </authorList>
    </citation>
    <scope>NUCLEOTIDE SEQUENCE [LARGE SCALE GENOMIC DNA]</scope>
    <source>
        <strain evidence="14 15">TMQ2</strain>
    </source>
</reference>
<evidence type="ECO:0000256" key="6">
    <source>
        <dbReference type="ARBA" id="ARBA00023002"/>
    </source>
</evidence>
<evidence type="ECO:0000256" key="5">
    <source>
        <dbReference type="ARBA" id="ARBA00022857"/>
    </source>
</evidence>
<feature type="binding site" evidence="13">
    <location>
        <begin position="83"/>
        <end position="88"/>
    </location>
    <ligand>
        <name>NADP(+)</name>
        <dbReference type="ChEBI" id="CHEBI:58349"/>
    </ligand>
</feature>
<dbReference type="EMBL" id="VOSL01000120">
    <property type="protein sequence ID" value="TXD32638.1"/>
    <property type="molecule type" value="Genomic_DNA"/>
</dbReference>
<dbReference type="GO" id="GO:0004450">
    <property type="term" value="F:isocitrate dehydrogenase (NADP+) activity"/>
    <property type="evidence" value="ECO:0007669"/>
    <property type="project" value="UniProtKB-EC"/>
</dbReference>
<dbReference type="PIRSF" id="PIRSF009407">
    <property type="entry name" value="IDH_monmr"/>
    <property type="match status" value="1"/>
</dbReference>
<dbReference type="GO" id="GO:0006097">
    <property type="term" value="P:glyoxylate cycle"/>
    <property type="evidence" value="ECO:0007669"/>
    <property type="project" value="UniProtKB-KW"/>
</dbReference>